<dbReference type="EMBL" id="JANBUO010001232">
    <property type="protein sequence ID" value="KAJ2799181.1"/>
    <property type="molecule type" value="Genomic_DNA"/>
</dbReference>
<protein>
    <submittedName>
        <fullName evidence="1">Uncharacterized protein</fullName>
    </submittedName>
</protein>
<evidence type="ECO:0000313" key="2">
    <source>
        <dbReference type="Proteomes" id="UP001140094"/>
    </source>
</evidence>
<comment type="caution">
    <text evidence="1">The sequence shown here is derived from an EMBL/GenBank/DDBJ whole genome shotgun (WGS) entry which is preliminary data.</text>
</comment>
<accession>A0A9W8HRJ2</accession>
<dbReference type="Proteomes" id="UP001140094">
    <property type="component" value="Unassembled WGS sequence"/>
</dbReference>
<evidence type="ECO:0000313" key="1">
    <source>
        <dbReference type="EMBL" id="KAJ2799181.1"/>
    </source>
</evidence>
<organism evidence="1 2">
    <name type="scientific">Coemansia guatemalensis</name>
    <dbReference type="NCBI Taxonomy" id="2761395"/>
    <lineage>
        <taxon>Eukaryota</taxon>
        <taxon>Fungi</taxon>
        <taxon>Fungi incertae sedis</taxon>
        <taxon>Zoopagomycota</taxon>
        <taxon>Kickxellomycotina</taxon>
        <taxon>Kickxellomycetes</taxon>
        <taxon>Kickxellales</taxon>
        <taxon>Kickxellaceae</taxon>
        <taxon>Coemansia</taxon>
    </lineage>
</organism>
<keyword evidence="2" id="KW-1185">Reference proteome</keyword>
<name>A0A9W8HRJ2_9FUNG</name>
<proteinExistence type="predicted"/>
<gene>
    <name evidence="1" type="ORF">H4R20_004537</name>
</gene>
<dbReference type="OrthoDB" id="10440472at2759"/>
<dbReference type="AlphaFoldDB" id="A0A9W8HRJ2"/>
<reference evidence="1" key="1">
    <citation type="submission" date="2022-07" db="EMBL/GenBank/DDBJ databases">
        <title>Phylogenomic reconstructions and comparative analyses of Kickxellomycotina fungi.</title>
        <authorList>
            <person name="Reynolds N.K."/>
            <person name="Stajich J.E."/>
            <person name="Barry K."/>
            <person name="Grigoriev I.V."/>
            <person name="Crous P."/>
            <person name="Smith M.E."/>
        </authorList>
    </citation>
    <scope>NUCLEOTIDE SEQUENCE</scope>
    <source>
        <strain evidence="1">NRRL 1565</strain>
    </source>
</reference>
<sequence>MANIENTTTQQAAATGYPPAQAGAAYGQGYSAGAPAAEVTVSEQRRRVDPLTDDAGLRGGAGCCTWFFGAIAAFFLCKCLCSDDDE</sequence>